<evidence type="ECO:0000313" key="14">
    <source>
        <dbReference type="EMBL" id="KAF0300784.1"/>
    </source>
</evidence>
<keyword evidence="6" id="KW-1133">Transmembrane helix</keyword>
<keyword evidence="11 12" id="KW-0407">Ion channel</keyword>
<evidence type="ECO:0000256" key="13">
    <source>
        <dbReference type="SAM" id="MobiDB-lite"/>
    </source>
</evidence>
<evidence type="ECO:0000256" key="3">
    <source>
        <dbReference type="ARBA" id="ARBA00022448"/>
    </source>
</evidence>
<evidence type="ECO:0000256" key="6">
    <source>
        <dbReference type="ARBA" id="ARBA00022989"/>
    </source>
</evidence>
<dbReference type="Gene3D" id="1.10.287.770">
    <property type="entry name" value="YojJ-like"/>
    <property type="match status" value="1"/>
</dbReference>
<feature type="region of interest" description="Disordered" evidence="13">
    <location>
        <begin position="383"/>
        <end position="405"/>
    </location>
</feature>
<evidence type="ECO:0000256" key="5">
    <source>
        <dbReference type="ARBA" id="ARBA00022692"/>
    </source>
</evidence>
<dbReference type="AlphaFoldDB" id="A0A6A4WAH8"/>
<sequence length="442" mass="48300">MECASTSSTSTGASRPPMTVTIQQDVMFPAFTVCSSREFSRRRVEELGLLNRRGTDVDWKKFPSNASVETFWREAGTQRQELIASCNRGACSGDASGEAPAGRWTPLMARNGMCYTFVANQTLTYFNKKDKYFVDVYFHGSEPPIVQARYFNTPNHPKVKVQAGDITTAEVTGKVAVFKSLTRRYCDTSKGYTQDKCYEKCMWAHESQLIGCRAPWMVGLAHPLPLCNTSKQFYDMQSPPAIPRGSVSCPHCPPSCSHERYSVQVTTTMNAAGMARSGIAKLMAVWPYQQELSTEEKTYGLSGLISDVGGNMSLLLGVSVISIAQLMEMMLRGVRSWLHGRLKHARARTRGVAPSALPTPVDHYIYTPPSKNVTLPSADITGAGTPPPAQYQSPAGVHEGDGYAAGGERQAPAALVRPHPTGHCTPEHAGVMLCESVTVKQF</sequence>
<protein>
    <recommendedName>
        <fullName evidence="16">Acid-sensing ion channel 4</fullName>
    </recommendedName>
</protein>
<evidence type="ECO:0000256" key="9">
    <source>
        <dbReference type="ARBA" id="ARBA00023136"/>
    </source>
</evidence>
<evidence type="ECO:0000256" key="4">
    <source>
        <dbReference type="ARBA" id="ARBA00022461"/>
    </source>
</evidence>
<comment type="subcellular location">
    <subcellularLocation>
        <location evidence="1">Membrane</location>
        <topology evidence="1">Multi-pass membrane protein</topology>
    </subcellularLocation>
</comment>
<evidence type="ECO:0000256" key="2">
    <source>
        <dbReference type="ARBA" id="ARBA00007193"/>
    </source>
</evidence>
<keyword evidence="9" id="KW-0472">Membrane</keyword>
<evidence type="ECO:0000256" key="11">
    <source>
        <dbReference type="ARBA" id="ARBA00023303"/>
    </source>
</evidence>
<dbReference type="GO" id="GO:0015280">
    <property type="term" value="F:ligand-gated sodium channel activity"/>
    <property type="evidence" value="ECO:0007669"/>
    <property type="project" value="TreeGrafter"/>
</dbReference>
<evidence type="ECO:0000256" key="7">
    <source>
        <dbReference type="ARBA" id="ARBA00023053"/>
    </source>
</evidence>
<proteinExistence type="inferred from homology"/>
<keyword evidence="5 12" id="KW-0812">Transmembrane</keyword>
<evidence type="ECO:0000256" key="1">
    <source>
        <dbReference type="ARBA" id="ARBA00004141"/>
    </source>
</evidence>
<evidence type="ECO:0000313" key="15">
    <source>
        <dbReference type="Proteomes" id="UP000440578"/>
    </source>
</evidence>
<organism evidence="14 15">
    <name type="scientific">Amphibalanus amphitrite</name>
    <name type="common">Striped barnacle</name>
    <name type="synonym">Balanus amphitrite</name>
    <dbReference type="NCBI Taxonomy" id="1232801"/>
    <lineage>
        <taxon>Eukaryota</taxon>
        <taxon>Metazoa</taxon>
        <taxon>Ecdysozoa</taxon>
        <taxon>Arthropoda</taxon>
        <taxon>Crustacea</taxon>
        <taxon>Multicrustacea</taxon>
        <taxon>Cirripedia</taxon>
        <taxon>Thoracica</taxon>
        <taxon>Thoracicalcarea</taxon>
        <taxon>Balanomorpha</taxon>
        <taxon>Balanoidea</taxon>
        <taxon>Balanidae</taxon>
        <taxon>Amphibalaninae</taxon>
        <taxon>Amphibalanus</taxon>
    </lineage>
</organism>
<dbReference type="InterPro" id="IPR001873">
    <property type="entry name" value="ENaC"/>
</dbReference>
<dbReference type="EMBL" id="VIIS01001234">
    <property type="protein sequence ID" value="KAF0300784.1"/>
    <property type="molecule type" value="Genomic_DNA"/>
</dbReference>
<dbReference type="Pfam" id="PF00858">
    <property type="entry name" value="ASC"/>
    <property type="match status" value="1"/>
</dbReference>
<keyword evidence="15" id="KW-1185">Reference proteome</keyword>
<dbReference type="GO" id="GO:0005886">
    <property type="term" value="C:plasma membrane"/>
    <property type="evidence" value="ECO:0007669"/>
    <property type="project" value="TreeGrafter"/>
</dbReference>
<gene>
    <name evidence="14" type="ORF">FJT64_026783</name>
</gene>
<accession>A0A6A4WAH8</accession>
<evidence type="ECO:0000256" key="10">
    <source>
        <dbReference type="ARBA" id="ARBA00023201"/>
    </source>
</evidence>
<evidence type="ECO:0000256" key="12">
    <source>
        <dbReference type="RuleBase" id="RU000679"/>
    </source>
</evidence>
<comment type="similarity">
    <text evidence="2 12">Belongs to the amiloride-sensitive sodium channel (TC 1.A.6) family.</text>
</comment>
<dbReference type="PANTHER" id="PTHR11690">
    <property type="entry name" value="AMILORIDE-SENSITIVE SODIUM CHANNEL-RELATED"/>
    <property type="match status" value="1"/>
</dbReference>
<dbReference type="OrthoDB" id="6336951at2759"/>
<dbReference type="PANTHER" id="PTHR11690:SF300">
    <property type="entry name" value="PICKPOCKET PROTEIN 19"/>
    <property type="match status" value="1"/>
</dbReference>
<name>A0A6A4WAH8_AMPAM</name>
<evidence type="ECO:0008006" key="16">
    <source>
        <dbReference type="Google" id="ProtNLM"/>
    </source>
</evidence>
<keyword evidence="10 12" id="KW-0739">Sodium transport</keyword>
<comment type="caution">
    <text evidence="14">The sequence shown here is derived from an EMBL/GenBank/DDBJ whole genome shotgun (WGS) entry which is preliminary data.</text>
</comment>
<keyword evidence="8 12" id="KW-0406">Ion transport</keyword>
<keyword evidence="4 12" id="KW-0894">Sodium channel</keyword>
<keyword evidence="7" id="KW-0915">Sodium</keyword>
<evidence type="ECO:0000256" key="8">
    <source>
        <dbReference type="ARBA" id="ARBA00023065"/>
    </source>
</evidence>
<keyword evidence="3 12" id="KW-0813">Transport</keyword>
<reference evidence="14 15" key="1">
    <citation type="submission" date="2019-07" db="EMBL/GenBank/DDBJ databases">
        <title>Draft genome assembly of a fouling barnacle, Amphibalanus amphitrite (Darwin, 1854): The first reference genome for Thecostraca.</title>
        <authorList>
            <person name="Kim W."/>
        </authorList>
    </citation>
    <scope>NUCLEOTIDE SEQUENCE [LARGE SCALE GENOMIC DNA]</scope>
    <source>
        <strain evidence="14">SNU_AA5</strain>
        <tissue evidence="14">Soma without cirri and trophi</tissue>
    </source>
</reference>
<dbReference type="Proteomes" id="UP000440578">
    <property type="component" value="Unassembled WGS sequence"/>
</dbReference>